<dbReference type="Proteomes" id="UP000002358">
    <property type="component" value="Chromosome 1"/>
</dbReference>
<feature type="domain" description="DUF7044" evidence="3">
    <location>
        <begin position="94"/>
        <end position="168"/>
    </location>
</feature>
<dbReference type="InterPro" id="IPR055472">
    <property type="entry name" value="DUF7044"/>
</dbReference>
<dbReference type="AlphaFoldDB" id="A0A7M7HIR9"/>
<dbReference type="PANTHER" id="PTHR22255">
    <property type="entry name" value="LP06548P"/>
    <property type="match status" value="1"/>
</dbReference>
<dbReference type="RefSeq" id="XP_008216769.1">
    <property type="nucleotide sequence ID" value="XM_008218547.4"/>
</dbReference>
<dbReference type="Pfam" id="PF23069">
    <property type="entry name" value="DUF7042"/>
    <property type="match status" value="1"/>
</dbReference>
<feature type="domain" description="DUF7043" evidence="2">
    <location>
        <begin position="325"/>
        <end position="442"/>
    </location>
</feature>
<evidence type="ECO:0000313" key="5">
    <source>
        <dbReference type="Proteomes" id="UP000002358"/>
    </source>
</evidence>
<dbReference type="GeneID" id="100678593"/>
<dbReference type="PANTHER" id="PTHR22255:SF9">
    <property type="entry name" value="LP06548P"/>
    <property type="match status" value="1"/>
</dbReference>
<dbReference type="InterPro" id="IPR055471">
    <property type="entry name" value="DUF7043"/>
</dbReference>
<dbReference type="EnsemblMetazoa" id="XM_008218546">
    <property type="protein sequence ID" value="XP_008216768"/>
    <property type="gene ID" value="LOC100678593"/>
</dbReference>
<evidence type="ECO:0000259" key="2">
    <source>
        <dbReference type="Pfam" id="PF23070"/>
    </source>
</evidence>
<dbReference type="OrthoDB" id="9979716at2759"/>
<dbReference type="EnsemblMetazoa" id="XM_008218547">
    <property type="protein sequence ID" value="XP_008216769"/>
    <property type="gene ID" value="LOC100678593"/>
</dbReference>
<accession>A0A7M7HIR9</accession>
<dbReference type="GO" id="GO:0061909">
    <property type="term" value="P:autophagosome-lysosome fusion"/>
    <property type="evidence" value="ECO:0007669"/>
    <property type="project" value="TreeGrafter"/>
</dbReference>
<organism evidence="4 5">
    <name type="scientific">Nasonia vitripennis</name>
    <name type="common">Parasitic wasp</name>
    <dbReference type="NCBI Taxonomy" id="7425"/>
    <lineage>
        <taxon>Eukaryota</taxon>
        <taxon>Metazoa</taxon>
        <taxon>Ecdysozoa</taxon>
        <taxon>Arthropoda</taxon>
        <taxon>Hexapoda</taxon>
        <taxon>Insecta</taxon>
        <taxon>Pterygota</taxon>
        <taxon>Neoptera</taxon>
        <taxon>Endopterygota</taxon>
        <taxon>Hymenoptera</taxon>
        <taxon>Apocrita</taxon>
        <taxon>Proctotrupomorpha</taxon>
        <taxon>Chalcidoidea</taxon>
        <taxon>Pteromalidae</taxon>
        <taxon>Pteromalinae</taxon>
        <taxon>Nasonia</taxon>
    </lineage>
</organism>
<sequence>MKLQEVRPQYGIKRTAPQSNMNFLPLQRRRRRRSRGRPRRRITVSHWPVQLSAAAQRLGERLPPIASKMKWPLMLTCFLLPHSCIFGAPDSSPRCEFPEQWRGSWFQSGENTLIAINGTRISNKGQCTEADGDMFLIYDTEEKCSRCLVMHEKHPNVIQYKETFCTVGKFWDICSHLVGDGQLFSLFRSNAAPSSCPFAGPLEFTYTRGDDRKTCMFPLSQADACTQDSKLLLRYMACADVRGTESFNVEMECLATWKEGSTQYLVSRLNGTGLVNDESRYRCFAYAKSGNSTWNLAQSGDASCNGLTSATEGAKTLKMMQKSESSRCAFPGWLVRPYSWVALERTASTRLLAGLNNVTILDQHETQFACHYIVRGNKHSELKSQSEAIDRFQIVARATRGCTNGFVCVVFHKRDDHVIEMQQSQNWTQQEDEACKPSVFEPLSAPYTTFITMEPTTRQCPYLGRYVVVVVTRPPGHGYAENVAEVRSARMTSTPQPTRCHQASVEGLNIGCTRPDLMEFATDCTDKALFKYSCHGTWVENDTAYLVASTETDRYCLVYSASASGRTTSSTSSTSRELTVTGHLASCPRAAHLHKHEWQVNLTAYAQCDDVSSASTWRSSGSSLTTHVLFVLGALLSRYFGR</sequence>
<name>A0A7M7HIR9_NASVI</name>
<dbReference type="InterPro" id="IPR055470">
    <property type="entry name" value="DUF7042"/>
</dbReference>
<evidence type="ECO:0000259" key="1">
    <source>
        <dbReference type="Pfam" id="PF23069"/>
    </source>
</evidence>
<keyword evidence="5" id="KW-1185">Reference proteome</keyword>
<proteinExistence type="predicted"/>
<dbReference type="InParanoid" id="A0A7M7HIR9"/>
<dbReference type="RefSeq" id="XP_008216768.1">
    <property type="nucleotide sequence ID" value="XM_008218546.4"/>
</dbReference>
<feature type="domain" description="DUF7042" evidence="1">
    <location>
        <begin position="193"/>
        <end position="320"/>
    </location>
</feature>
<evidence type="ECO:0000259" key="3">
    <source>
        <dbReference type="Pfam" id="PF23071"/>
    </source>
</evidence>
<dbReference type="Pfam" id="PF23070">
    <property type="entry name" value="DUF7043"/>
    <property type="match status" value="1"/>
</dbReference>
<evidence type="ECO:0000313" key="4">
    <source>
        <dbReference type="EnsemblMetazoa" id="XP_008216768"/>
    </source>
</evidence>
<dbReference type="KEGG" id="nvi:100678593"/>
<dbReference type="Pfam" id="PF23071">
    <property type="entry name" value="DUF7044"/>
    <property type="match status" value="1"/>
</dbReference>
<protein>
    <submittedName>
        <fullName evidence="4">Uncharacterized protein</fullName>
    </submittedName>
</protein>
<reference evidence="4" key="1">
    <citation type="submission" date="2021-01" db="UniProtKB">
        <authorList>
            <consortium name="EnsemblMetazoa"/>
        </authorList>
    </citation>
    <scope>IDENTIFICATION</scope>
</reference>
<dbReference type="FunCoup" id="A0A7M7HIR9">
    <property type="interactions" value="75"/>
</dbReference>